<proteinExistence type="inferred from homology"/>
<organism evidence="9">
    <name type="scientific">Thermodesulfovibrio obliviosus</name>
    <dbReference type="NCBI Taxonomy" id="3118332"/>
    <lineage>
        <taxon>Bacteria</taxon>
        <taxon>Pseudomonadati</taxon>
        <taxon>Nitrospirota</taxon>
        <taxon>Thermodesulfovibrionia</taxon>
        <taxon>Thermodesulfovibrionales</taxon>
        <taxon>Thermodesulfovibrionaceae</taxon>
        <taxon>Thermodesulfovibrio</taxon>
    </lineage>
</organism>
<dbReference type="HAMAP" id="MF_00201">
    <property type="entry name" value="RecO"/>
    <property type="match status" value="1"/>
</dbReference>
<sequence>MIYSTEGIVLKNTDYAEADLIVAYFSKDFGLINLFAKSPRKIKSRWGSSFEPLTYARISFIGKEDKLQKIIQSDIIQPFQKIRENYKLFLKLSEVLRLFLDILPKREPNHELFSLFLESLFFMEKTQSAEIYIVFLKVKTLKILGYLPDFRHCGVCGVSLDGESFYSDGFVICKKCSSNRQSHVLSQGVLKLLNTISQWKLSYLERVKIAEKLMNEMKDFLKNHISNTIKV</sequence>
<gene>
    <name evidence="7 9" type="primary">recO</name>
    <name evidence="9" type="ORF">V4D31_08450</name>
</gene>
<dbReference type="Gene3D" id="2.40.50.140">
    <property type="entry name" value="Nucleic acid-binding proteins"/>
    <property type="match status" value="1"/>
</dbReference>
<evidence type="ECO:0000313" key="9">
    <source>
        <dbReference type="EMBL" id="XCH48359.1"/>
    </source>
</evidence>
<dbReference type="SUPFAM" id="SSF50249">
    <property type="entry name" value="Nucleic acid-binding proteins"/>
    <property type="match status" value="1"/>
</dbReference>
<evidence type="ECO:0000256" key="5">
    <source>
        <dbReference type="ARBA" id="ARBA00023204"/>
    </source>
</evidence>
<dbReference type="KEGG" id="tob:V4D31_08450"/>
<accession>A0AAU8H4C2</accession>
<evidence type="ECO:0000256" key="1">
    <source>
        <dbReference type="ARBA" id="ARBA00007452"/>
    </source>
</evidence>
<evidence type="ECO:0000256" key="7">
    <source>
        <dbReference type="HAMAP-Rule" id="MF_00201"/>
    </source>
</evidence>
<dbReference type="GO" id="GO:0043590">
    <property type="term" value="C:bacterial nucleoid"/>
    <property type="evidence" value="ECO:0007669"/>
    <property type="project" value="TreeGrafter"/>
</dbReference>
<evidence type="ECO:0000256" key="3">
    <source>
        <dbReference type="ARBA" id="ARBA00022763"/>
    </source>
</evidence>
<comment type="similarity">
    <text evidence="1 7">Belongs to the RecO family.</text>
</comment>
<dbReference type="InterPro" id="IPR012340">
    <property type="entry name" value="NA-bd_OB-fold"/>
</dbReference>
<dbReference type="Pfam" id="PF11967">
    <property type="entry name" value="RecO_N"/>
    <property type="match status" value="1"/>
</dbReference>
<feature type="domain" description="DNA replication/recombination mediator RecO N-terminal" evidence="8">
    <location>
        <begin position="1"/>
        <end position="79"/>
    </location>
</feature>
<dbReference type="PANTHER" id="PTHR33991:SF1">
    <property type="entry name" value="DNA REPAIR PROTEIN RECO"/>
    <property type="match status" value="1"/>
</dbReference>
<dbReference type="InterPro" id="IPR003717">
    <property type="entry name" value="RecO"/>
</dbReference>
<keyword evidence="5 7" id="KW-0234">DNA repair</keyword>
<dbReference type="SUPFAM" id="SSF57863">
    <property type="entry name" value="ArfGap/RecO-like zinc finger"/>
    <property type="match status" value="1"/>
</dbReference>
<dbReference type="Gene3D" id="1.20.1440.120">
    <property type="entry name" value="Recombination protein O, C-terminal domain"/>
    <property type="match status" value="1"/>
</dbReference>
<dbReference type="NCBIfam" id="TIGR00613">
    <property type="entry name" value="reco"/>
    <property type="match status" value="1"/>
</dbReference>
<dbReference type="GO" id="GO:0006310">
    <property type="term" value="P:DNA recombination"/>
    <property type="evidence" value="ECO:0007669"/>
    <property type="project" value="UniProtKB-UniRule"/>
</dbReference>
<evidence type="ECO:0000259" key="8">
    <source>
        <dbReference type="Pfam" id="PF11967"/>
    </source>
</evidence>
<dbReference type="InterPro" id="IPR042242">
    <property type="entry name" value="RecO_C"/>
</dbReference>
<keyword evidence="3 7" id="KW-0227">DNA damage</keyword>
<dbReference type="InterPro" id="IPR037278">
    <property type="entry name" value="ARFGAP/RecO"/>
</dbReference>
<name>A0AAU8H4C2_9BACT</name>
<dbReference type="EMBL" id="CP144374">
    <property type="protein sequence ID" value="XCH48359.1"/>
    <property type="molecule type" value="Genomic_DNA"/>
</dbReference>
<dbReference type="GO" id="GO:0006302">
    <property type="term" value="P:double-strand break repair"/>
    <property type="evidence" value="ECO:0007669"/>
    <property type="project" value="TreeGrafter"/>
</dbReference>
<dbReference type="PANTHER" id="PTHR33991">
    <property type="entry name" value="DNA REPAIR PROTEIN RECO"/>
    <property type="match status" value="1"/>
</dbReference>
<reference evidence="9" key="1">
    <citation type="submission" date="2024-01" db="EMBL/GenBank/DDBJ databases">
        <title>The first autotrophic representatives of the genus Thermodesulfovibrio.</title>
        <authorList>
            <person name="Maltseva A.I."/>
            <person name="Elcheninov A.G."/>
            <person name="Kublanov I.V."/>
            <person name="Lebedinsky A.V."/>
            <person name="Frolov E.N."/>
        </authorList>
    </citation>
    <scope>NUCLEOTIDE SEQUENCE</scope>
    <source>
        <strain evidence="9">3462-1</strain>
    </source>
</reference>
<dbReference type="RefSeq" id="WP_353686006.1">
    <property type="nucleotide sequence ID" value="NZ_CP144374.1"/>
</dbReference>
<dbReference type="AlphaFoldDB" id="A0AAU8H4C2"/>
<protein>
    <recommendedName>
        <fullName evidence="2 7">DNA repair protein RecO</fullName>
    </recommendedName>
    <alternativeName>
        <fullName evidence="6 7">Recombination protein O</fullName>
    </alternativeName>
</protein>
<dbReference type="InterPro" id="IPR022572">
    <property type="entry name" value="DNA_rep/recomb_RecO_N"/>
</dbReference>
<dbReference type="Pfam" id="PF02565">
    <property type="entry name" value="RecO_C"/>
    <property type="match status" value="1"/>
</dbReference>
<keyword evidence="4 7" id="KW-0233">DNA recombination</keyword>
<evidence type="ECO:0000256" key="6">
    <source>
        <dbReference type="ARBA" id="ARBA00033409"/>
    </source>
</evidence>
<comment type="function">
    <text evidence="7">Involved in DNA repair and RecF pathway recombination.</text>
</comment>
<evidence type="ECO:0000256" key="2">
    <source>
        <dbReference type="ARBA" id="ARBA00021310"/>
    </source>
</evidence>
<evidence type="ECO:0000256" key="4">
    <source>
        <dbReference type="ARBA" id="ARBA00023172"/>
    </source>
</evidence>